<keyword evidence="12" id="KW-1185">Reference proteome</keyword>
<dbReference type="InterPro" id="IPR027417">
    <property type="entry name" value="P-loop_NTPase"/>
</dbReference>
<evidence type="ECO:0000256" key="7">
    <source>
        <dbReference type="ARBA" id="ARBA00022967"/>
    </source>
</evidence>
<sequence length="267" mass="29627">MIEAKGITYKYDSVTALSDVSIHIERGLKYALLGANGAGKTTFLLHLNGILRPLSGKIFCDGTEVTYDRKALTTLRRHVGVVFQDPEVQLFSATVAEDVSFGPMNLGLSFEEVKRRVDDSLNACGIYELKERATHFLSHGQKKLAAIAGVIAMEPQVIVLDEPIAGLDQRHKEMVLDIFSRLNTNGVTLIMSTHDIDLAYEWADRMIVMKDGRVAGVGTPLEIFSKGDLSISKPIVLEIYERLISRGLLRDNGNVPRFRDELLRELG</sequence>
<keyword evidence="6 9" id="KW-0067">ATP-binding</keyword>
<dbReference type="InterPro" id="IPR050095">
    <property type="entry name" value="ECF_ABC_transporter_ATP-bd"/>
</dbReference>
<dbReference type="Gene3D" id="3.40.50.300">
    <property type="entry name" value="P-loop containing nucleotide triphosphate hydrolases"/>
    <property type="match status" value="1"/>
</dbReference>
<keyword evidence="7" id="KW-1278">Translocase</keyword>
<evidence type="ECO:0000256" key="6">
    <source>
        <dbReference type="ARBA" id="ARBA00022840"/>
    </source>
</evidence>
<evidence type="ECO:0000256" key="4">
    <source>
        <dbReference type="ARBA" id="ARBA00022475"/>
    </source>
</evidence>
<dbReference type="GO" id="GO:0016787">
    <property type="term" value="F:hydrolase activity"/>
    <property type="evidence" value="ECO:0007669"/>
    <property type="project" value="UniProtKB-KW"/>
</dbReference>
<evidence type="ECO:0000256" key="3">
    <source>
        <dbReference type="ARBA" id="ARBA00022448"/>
    </source>
</evidence>
<evidence type="ECO:0000259" key="10">
    <source>
        <dbReference type="PROSITE" id="PS50893"/>
    </source>
</evidence>
<dbReference type="InterPro" id="IPR015856">
    <property type="entry name" value="ABC_transpr_CbiO/EcfA_su"/>
</dbReference>
<keyword evidence="11" id="KW-0378">Hydrolase</keyword>
<comment type="caution">
    <text evidence="11">The sequence shown here is derived from an EMBL/GenBank/DDBJ whole genome shotgun (WGS) entry which is preliminary data.</text>
</comment>
<dbReference type="PANTHER" id="PTHR43553">
    <property type="entry name" value="HEAVY METAL TRANSPORTER"/>
    <property type="match status" value="1"/>
</dbReference>
<keyword evidence="5 9" id="KW-0547">Nucleotide-binding</keyword>
<dbReference type="InterPro" id="IPR003439">
    <property type="entry name" value="ABC_transporter-like_ATP-bd"/>
</dbReference>
<dbReference type="RefSeq" id="WP_085053244.1">
    <property type="nucleotide sequence ID" value="NZ_LNQR01000100.1"/>
</dbReference>
<organism evidence="11 12">
    <name type="scientific">Candidatus Magnetominusculus xianensis</name>
    <dbReference type="NCBI Taxonomy" id="1748249"/>
    <lineage>
        <taxon>Bacteria</taxon>
        <taxon>Pseudomonadati</taxon>
        <taxon>Nitrospirota</taxon>
        <taxon>Nitrospiria</taxon>
        <taxon>Nitrospirales</taxon>
        <taxon>Nitrospiraceae</taxon>
        <taxon>Candidatus Magnetominusculus</taxon>
    </lineage>
</organism>
<proteinExistence type="inferred from homology"/>
<dbReference type="Proteomes" id="UP000060487">
    <property type="component" value="Unassembled WGS sequence"/>
</dbReference>
<comment type="similarity">
    <text evidence="2 9">Belongs to the ABC transporter superfamily.</text>
</comment>
<dbReference type="SMART" id="SM00382">
    <property type="entry name" value="AAA"/>
    <property type="match status" value="1"/>
</dbReference>
<name>A0ABR5SGZ1_9BACT</name>
<dbReference type="EMBL" id="LNQR01000100">
    <property type="protein sequence ID" value="KWT81199.1"/>
    <property type="molecule type" value="Genomic_DNA"/>
</dbReference>
<protein>
    <recommendedName>
        <fullName evidence="9">ABC transporter ATP-binding protein</fullName>
    </recommendedName>
</protein>
<keyword evidence="3 9" id="KW-0813">Transport</keyword>
<dbReference type="CDD" id="cd03225">
    <property type="entry name" value="ABC_cobalt_CbiO_domain1"/>
    <property type="match status" value="1"/>
</dbReference>
<accession>A0ABR5SGZ1</accession>
<dbReference type="Pfam" id="PF00005">
    <property type="entry name" value="ABC_tran"/>
    <property type="match status" value="1"/>
</dbReference>
<dbReference type="InterPro" id="IPR017871">
    <property type="entry name" value="ABC_transporter-like_CS"/>
</dbReference>
<keyword evidence="4 9" id="KW-1003">Cell membrane</keyword>
<dbReference type="InterPro" id="IPR005876">
    <property type="entry name" value="Co_trans_ATP-bd"/>
</dbReference>
<comment type="subcellular location">
    <subcellularLocation>
        <location evidence="1 9">Cell membrane</location>
        <topology evidence="1 9">Peripheral membrane protein</topology>
    </subcellularLocation>
</comment>
<dbReference type="NCBIfam" id="TIGR01166">
    <property type="entry name" value="cbiO"/>
    <property type="match status" value="1"/>
</dbReference>
<dbReference type="SUPFAM" id="SSF52540">
    <property type="entry name" value="P-loop containing nucleoside triphosphate hydrolases"/>
    <property type="match status" value="1"/>
</dbReference>
<evidence type="ECO:0000256" key="2">
    <source>
        <dbReference type="ARBA" id="ARBA00005417"/>
    </source>
</evidence>
<gene>
    <name evidence="11" type="ORF">ASN18_2623</name>
</gene>
<dbReference type="PROSITE" id="PS00211">
    <property type="entry name" value="ABC_TRANSPORTER_1"/>
    <property type="match status" value="1"/>
</dbReference>
<dbReference type="PROSITE" id="PS50893">
    <property type="entry name" value="ABC_TRANSPORTER_2"/>
    <property type="match status" value="1"/>
</dbReference>
<evidence type="ECO:0000256" key="1">
    <source>
        <dbReference type="ARBA" id="ARBA00004202"/>
    </source>
</evidence>
<feature type="domain" description="ABC transporter" evidence="10">
    <location>
        <begin position="2"/>
        <end position="236"/>
    </location>
</feature>
<evidence type="ECO:0000313" key="12">
    <source>
        <dbReference type="Proteomes" id="UP000060487"/>
    </source>
</evidence>
<evidence type="ECO:0000256" key="9">
    <source>
        <dbReference type="RuleBase" id="RU364103"/>
    </source>
</evidence>
<evidence type="ECO:0000256" key="8">
    <source>
        <dbReference type="ARBA" id="ARBA00023136"/>
    </source>
</evidence>
<dbReference type="PANTHER" id="PTHR43553:SF24">
    <property type="entry name" value="ENERGY-COUPLING FACTOR TRANSPORTER ATP-BINDING PROTEIN ECFA1"/>
    <property type="match status" value="1"/>
</dbReference>
<keyword evidence="8 9" id="KW-0472">Membrane</keyword>
<evidence type="ECO:0000256" key="5">
    <source>
        <dbReference type="ARBA" id="ARBA00022741"/>
    </source>
</evidence>
<dbReference type="InterPro" id="IPR003593">
    <property type="entry name" value="AAA+_ATPase"/>
</dbReference>
<comment type="function">
    <text evidence="9">Part of an ABC transporter complex. Responsible for energy coupling to the transport system.</text>
</comment>
<reference evidence="11 12" key="1">
    <citation type="submission" date="2015-11" db="EMBL/GenBank/DDBJ databases">
        <authorList>
            <person name="Lin W."/>
        </authorList>
    </citation>
    <scope>NUCLEOTIDE SEQUENCE [LARGE SCALE GENOMIC DNA]</scope>
    <source>
        <strain evidence="11 12">HCH-1</strain>
    </source>
</reference>
<evidence type="ECO:0000313" key="11">
    <source>
        <dbReference type="EMBL" id="KWT81199.1"/>
    </source>
</evidence>